<protein>
    <recommendedName>
        <fullName evidence="2">Amidase domain-containing protein</fullName>
    </recommendedName>
</protein>
<feature type="domain" description="Amidase" evidence="2">
    <location>
        <begin position="117"/>
        <end position="562"/>
    </location>
</feature>
<reference evidence="3" key="1">
    <citation type="submission" date="2018-05" db="EMBL/GenBank/DDBJ databases">
        <authorList>
            <person name="Lanie J.A."/>
            <person name="Ng W.-L."/>
            <person name="Kazmierczak K.M."/>
            <person name="Andrzejewski T.M."/>
            <person name="Davidsen T.M."/>
            <person name="Wayne K.J."/>
            <person name="Tettelin H."/>
            <person name="Glass J.I."/>
            <person name="Rusch D."/>
            <person name="Podicherti R."/>
            <person name="Tsui H.-C.T."/>
            <person name="Winkler M.E."/>
        </authorList>
    </citation>
    <scope>NUCLEOTIDE SEQUENCE</scope>
</reference>
<organism evidence="3">
    <name type="scientific">marine metagenome</name>
    <dbReference type="NCBI Taxonomy" id="408172"/>
    <lineage>
        <taxon>unclassified sequences</taxon>
        <taxon>metagenomes</taxon>
        <taxon>ecological metagenomes</taxon>
    </lineage>
</organism>
<name>A0A381TP80_9ZZZZ</name>
<proteinExistence type="predicted"/>
<dbReference type="Pfam" id="PF01425">
    <property type="entry name" value="Amidase"/>
    <property type="match status" value="1"/>
</dbReference>
<evidence type="ECO:0000259" key="2">
    <source>
        <dbReference type="Pfam" id="PF01425"/>
    </source>
</evidence>
<dbReference type="InterPro" id="IPR023631">
    <property type="entry name" value="Amidase_dom"/>
</dbReference>
<dbReference type="PANTHER" id="PTHR42678">
    <property type="entry name" value="AMIDASE"/>
    <property type="match status" value="1"/>
</dbReference>
<evidence type="ECO:0000256" key="1">
    <source>
        <dbReference type="SAM" id="MobiDB-lite"/>
    </source>
</evidence>
<dbReference type="InterPro" id="IPR036928">
    <property type="entry name" value="AS_sf"/>
</dbReference>
<gene>
    <name evidence="3" type="ORF">METZ01_LOCUS68717</name>
</gene>
<feature type="region of interest" description="Disordered" evidence="1">
    <location>
        <begin position="505"/>
        <end position="529"/>
    </location>
</feature>
<evidence type="ECO:0000313" key="3">
    <source>
        <dbReference type="EMBL" id="SVA15863.1"/>
    </source>
</evidence>
<accession>A0A381TP80</accession>
<dbReference type="AlphaFoldDB" id="A0A381TP80"/>
<dbReference type="Gene3D" id="3.90.1300.10">
    <property type="entry name" value="Amidase signature (AS) domain"/>
    <property type="match status" value="1"/>
</dbReference>
<sequence length="589" mass="64465">MKTRVAQAVTARQYNSEELLIRPGVRCLHPESTDRWRIKVPLRNLRRPVFDWPNLIVSEVSMRTEHSSGVLCLRLIAVALIVVSPTSLGGQSFELLEATIEDVHSALENGHLTCRSLVQGYINRIEAFDQRDPYLNAVQHLNERALEEADALDVSMKSAGISGPLHCIPVLLKDQVETADMPTTYGSALFQDFLPDQDATITTRMKNAGAIILAKTTMGEFASRYVGSAFGVIRNAYDPDRNPSGSSGGTATGIAANFGMVGIGEDTGGSVRGPAAVLNLVGLRPTLQLVSRHGMMPANPTQDTMGPITRTVRDAAILLDVITGYDPEDPITAYAEGRIPETYTASLNLDRLRGARIGVVREPMDASTDTSSDDYQKVKIQIDRAIRDLVSLGALVVDPLVVPELKTLQTIGNNFETERAMDDYLSKLSNAPVTTLKEILLSGVVIPWRARSMMESVGKTTNDPGYLEVIRKRQTLRRNVLKVMADQALDAIVYATFDHQPTLIAPDVETNPSPADEYGRGDNRGLSPATGFPALTVPAGFTTDQLPVGLEFLGRPFTEEMLFGFGYAYEQETHHRRPPPTTPRLTSRR</sequence>
<dbReference type="EMBL" id="UINC01004648">
    <property type="protein sequence ID" value="SVA15863.1"/>
    <property type="molecule type" value="Genomic_DNA"/>
</dbReference>
<dbReference type="PANTHER" id="PTHR42678:SF34">
    <property type="entry name" value="OS04G0183300 PROTEIN"/>
    <property type="match status" value="1"/>
</dbReference>
<dbReference type="SUPFAM" id="SSF75304">
    <property type="entry name" value="Amidase signature (AS) enzymes"/>
    <property type="match status" value="1"/>
</dbReference>